<feature type="non-terminal residue" evidence="2">
    <location>
        <position position="902"/>
    </location>
</feature>
<dbReference type="AlphaFoldDB" id="G4Z847"/>
<dbReference type="InParanoid" id="G4Z847"/>
<feature type="region of interest" description="Disordered" evidence="1">
    <location>
        <begin position="57"/>
        <end position="83"/>
    </location>
</feature>
<dbReference type="KEGG" id="psoj:PHYSODRAFT_389277"/>
<dbReference type="PANTHER" id="PTHR33331:SF13">
    <property type="entry name" value="COILED-COIL DOMAIN CONTAINING 162"/>
    <property type="match status" value="1"/>
</dbReference>
<organism evidence="2 3">
    <name type="scientific">Phytophthora sojae (strain P6497)</name>
    <name type="common">Soybean stem and root rot agent</name>
    <name type="synonym">Phytophthora megasperma f. sp. glycines</name>
    <dbReference type="NCBI Taxonomy" id="1094619"/>
    <lineage>
        <taxon>Eukaryota</taxon>
        <taxon>Sar</taxon>
        <taxon>Stramenopiles</taxon>
        <taxon>Oomycota</taxon>
        <taxon>Peronosporomycetes</taxon>
        <taxon>Peronosporales</taxon>
        <taxon>Peronosporaceae</taxon>
        <taxon>Phytophthora</taxon>
    </lineage>
</organism>
<gene>
    <name evidence="2" type="ORF">PHYSODRAFT_389277</name>
</gene>
<dbReference type="GeneID" id="20651032"/>
<keyword evidence="3" id="KW-1185">Reference proteome</keyword>
<dbReference type="Proteomes" id="UP000002640">
    <property type="component" value="Unassembled WGS sequence"/>
</dbReference>
<dbReference type="PANTHER" id="PTHR33331">
    <property type="entry name" value="COILED-COIL DOMAIN-CONTAINING PROTEIN 162"/>
    <property type="match status" value="1"/>
</dbReference>
<dbReference type="RefSeq" id="XP_009522419.1">
    <property type="nucleotide sequence ID" value="XM_009524124.1"/>
</dbReference>
<evidence type="ECO:0000313" key="2">
    <source>
        <dbReference type="EMBL" id="EGZ19702.1"/>
    </source>
</evidence>
<accession>G4Z847</accession>
<evidence type="ECO:0000313" key="3">
    <source>
        <dbReference type="Proteomes" id="UP000002640"/>
    </source>
</evidence>
<reference evidence="2 3" key="1">
    <citation type="journal article" date="2006" name="Science">
        <title>Phytophthora genome sequences uncover evolutionary origins and mechanisms of pathogenesis.</title>
        <authorList>
            <person name="Tyler B.M."/>
            <person name="Tripathy S."/>
            <person name="Zhang X."/>
            <person name="Dehal P."/>
            <person name="Jiang R.H."/>
            <person name="Aerts A."/>
            <person name="Arredondo F.D."/>
            <person name="Baxter L."/>
            <person name="Bensasson D."/>
            <person name="Beynon J.L."/>
            <person name="Chapman J."/>
            <person name="Damasceno C.M."/>
            <person name="Dorrance A.E."/>
            <person name="Dou D."/>
            <person name="Dickerman A.W."/>
            <person name="Dubchak I.L."/>
            <person name="Garbelotto M."/>
            <person name="Gijzen M."/>
            <person name="Gordon S.G."/>
            <person name="Govers F."/>
            <person name="Grunwald N.J."/>
            <person name="Huang W."/>
            <person name="Ivors K.L."/>
            <person name="Jones R.W."/>
            <person name="Kamoun S."/>
            <person name="Krampis K."/>
            <person name="Lamour K.H."/>
            <person name="Lee M.K."/>
            <person name="McDonald W.H."/>
            <person name="Medina M."/>
            <person name="Meijer H.J."/>
            <person name="Nordberg E.K."/>
            <person name="Maclean D.J."/>
            <person name="Ospina-Giraldo M.D."/>
            <person name="Morris P.F."/>
            <person name="Phuntumart V."/>
            <person name="Putnam N.H."/>
            <person name="Rash S."/>
            <person name="Rose J.K."/>
            <person name="Sakihama Y."/>
            <person name="Salamov A.A."/>
            <person name="Savidor A."/>
            <person name="Scheuring C.F."/>
            <person name="Smith B.M."/>
            <person name="Sobral B.W."/>
            <person name="Terry A."/>
            <person name="Torto-Alalibo T.A."/>
            <person name="Win J."/>
            <person name="Xu Z."/>
            <person name="Zhang H."/>
            <person name="Grigoriev I.V."/>
            <person name="Rokhsar D.S."/>
            <person name="Boore J.L."/>
        </authorList>
    </citation>
    <scope>NUCLEOTIDE SEQUENCE [LARGE SCALE GENOMIC DNA]</scope>
    <source>
        <strain evidence="2 3">P6497</strain>
    </source>
</reference>
<dbReference type="OMA" id="VYDCEVA"/>
<dbReference type="EMBL" id="JH159153">
    <property type="protein sequence ID" value="EGZ19702.1"/>
    <property type="molecule type" value="Genomic_DNA"/>
</dbReference>
<protein>
    <submittedName>
        <fullName evidence="2">Uncharacterized protein</fullName>
    </submittedName>
</protein>
<proteinExistence type="predicted"/>
<evidence type="ECO:0000256" key="1">
    <source>
        <dbReference type="SAM" id="MobiDB-lite"/>
    </source>
</evidence>
<dbReference type="InterPro" id="IPR040401">
    <property type="entry name" value="CCDC162"/>
</dbReference>
<sequence>MKIKQQRVTGATAGTGERDLEDLLLKTQGGLVLLRELHSRREEQWKTVLEHYGYEHSSLKTASSETQEHGPEPPPPQQQVARQPQWLQTLASKLLALNQQVAATSHCALKRSQLTLSPVLVKQRAQALETHHRLLHAVDSASSAPDSIVTVDDVNKLLQFNYLKHQQAVVLERFCTRLKWLPVSHRFHLRQRMLALIHQQKVKNTPRPSASTAYNNSKDHIHCPLFMMSTSHFMAELKTLALNAFPLDSSINLDATLELDLESVVHAYTRNSRWELIQRGYLSNCEPSPGGIEETLIALRNDHKIDSLLANEWELLGLDDVGYLRVRLEALSRAHMKRAKVDPKSGPPHAWNPDALYSLYVLRVSSCRTKRLSLLRLLNYLHFVQLRQTTKEDLDDEDDDNYNGPQEFIFAAARRDFEVLELQMLRIASIFIFKQEYDSLPTSPRRRKNGTDQDSDSVVTTIERLQVLRDVYDCEVAFQQAKVQLVERLLEFGLDFAPRARDFSELNLTPPGDEPEPFTAILSPLLQRRPLIDFSHAYFFESYAAETLLLELQASLIQQVAQHFQRLEWCALKEFAFSDESNEEDDKRQWVCRQILGSRALVQLYAHQEELVRQTDEKWFTGTSIGDFHSLQHVLLEHTLVIWSLITKLELPGRPVNCLERTAGDLLLGSGWQLVLPPQLLSDVCRTIHEQPSASRPLVECLARAIELDAWRQKLTRSVYEAHLLELVHRFQFGFVKQIAAFDTVVGGEQARHLPFFFDFGDCDRTKSLQPIAVELETPMFHATSASKLAALPKHSEAWRTSLLSLQEQYVAYMTVIVSYQDAVGADVYEFAASYPYVCLANSLTPESSSSSDENLTLAMDINTVRTKYAKEISDKMTEEMRTSCFPYWKRLENLKQQLQER</sequence>
<name>G4Z847_PHYSP</name>